<protein>
    <submittedName>
        <fullName evidence="1">Uncharacterized protein</fullName>
    </submittedName>
</protein>
<gene>
    <name evidence="1" type="ORF">BJG266_LOCUS47093</name>
</gene>
<dbReference type="InterPro" id="IPR016208">
    <property type="entry name" value="Ald_Oxase/xanthine_DH-like"/>
</dbReference>
<dbReference type="EMBL" id="CAJNOI010005280">
    <property type="protein sequence ID" value="CAF1562837.1"/>
    <property type="molecule type" value="Genomic_DNA"/>
</dbReference>
<evidence type="ECO:0000313" key="2">
    <source>
        <dbReference type="Proteomes" id="UP000663877"/>
    </source>
</evidence>
<dbReference type="PANTHER" id="PTHR45444:SF3">
    <property type="entry name" value="XANTHINE DEHYDROGENASE"/>
    <property type="match status" value="1"/>
</dbReference>
<dbReference type="AlphaFoldDB" id="A0A815XUS9"/>
<dbReference type="Proteomes" id="UP000663877">
    <property type="component" value="Unassembled WGS sequence"/>
</dbReference>
<dbReference type="GO" id="GO:0016491">
    <property type="term" value="F:oxidoreductase activity"/>
    <property type="evidence" value="ECO:0007669"/>
    <property type="project" value="InterPro"/>
</dbReference>
<sequence>KGIGEPPFVLGISAFFALKQACMAYREQQGLSNYFTFNSPATVERLRMTCADEFTRRACSNDHENFQVKGSF</sequence>
<dbReference type="Gene3D" id="3.30.365.10">
    <property type="entry name" value="Aldehyde oxidase/xanthine dehydrogenase, molybdopterin binding domain"/>
    <property type="match status" value="1"/>
</dbReference>
<organism evidence="1 2">
    <name type="scientific">Adineta steineri</name>
    <dbReference type="NCBI Taxonomy" id="433720"/>
    <lineage>
        <taxon>Eukaryota</taxon>
        <taxon>Metazoa</taxon>
        <taxon>Spiralia</taxon>
        <taxon>Gnathifera</taxon>
        <taxon>Rotifera</taxon>
        <taxon>Eurotatoria</taxon>
        <taxon>Bdelloidea</taxon>
        <taxon>Adinetida</taxon>
        <taxon>Adinetidae</taxon>
        <taxon>Adineta</taxon>
    </lineage>
</organism>
<comment type="caution">
    <text evidence="1">The sequence shown here is derived from an EMBL/GenBank/DDBJ whole genome shotgun (WGS) entry which is preliminary data.</text>
</comment>
<dbReference type="PANTHER" id="PTHR45444">
    <property type="entry name" value="XANTHINE DEHYDROGENASE"/>
    <property type="match status" value="1"/>
</dbReference>
<proteinExistence type="predicted"/>
<dbReference type="SUPFAM" id="SSF56003">
    <property type="entry name" value="Molybdenum cofactor-binding domain"/>
    <property type="match status" value="1"/>
</dbReference>
<dbReference type="GO" id="GO:0005506">
    <property type="term" value="F:iron ion binding"/>
    <property type="evidence" value="ECO:0007669"/>
    <property type="project" value="InterPro"/>
</dbReference>
<feature type="non-terminal residue" evidence="1">
    <location>
        <position position="1"/>
    </location>
</feature>
<dbReference type="InterPro" id="IPR037165">
    <property type="entry name" value="AldOxase/xan_DH_Mopterin-bd_sf"/>
</dbReference>
<evidence type="ECO:0000313" key="1">
    <source>
        <dbReference type="EMBL" id="CAF1562837.1"/>
    </source>
</evidence>
<name>A0A815XUS9_9BILA</name>
<accession>A0A815XUS9</accession>
<reference evidence="1" key="1">
    <citation type="submission" date="2021-02" db="EMBL/GenBank/DDBJ databases">
        <authorList>
            <person name="Nowell W R."/>
        </authorList>
    </citation>
    <scope>NUCLEOTIDE SEQUENCE</scope>
</reference>